<evidence type="ECO:0000313" key="7">
    <source>
        <dbReference type="EMBL" id="PRY52323.1"/>
    </source>
</evidence>
<protein>
    <recommendedName>
        <fullName evidence="1">peptide chain release factor N(5)-glutamine methyltransferase</fullName>
        <ecNumber evidence="1">2.1.1.297</ecNumber>
    </recommendedName>
</protein>
<keyword evidence="8" id="KW-1185">Reference proteome</keyword>
<evidence type="ECO:0000256" key="3">
    <source>
        <dbReference type="ARBA" id="ARBA00022679"/>
    </source>
</evidence>
<dbReference type="NCBIfam" id="TIGR00536">
    <property type="entry name" value="hemK_fam"/>
    <property type="match status" value="1"/>
</dbReference>
<dbReference type="Proteomes" id="UP000238034">
    <property type="component" value="Unassembled WGS sequence"/>
</dbReference>
<dbReference type="InterPro" id="IPR007848">
    <property type="entry name" value="Small_mtfrase_dom"/>
</dbReference>
<dbReference type="PROSITE" id="PS00092">
    <property type="entry name" value="N6_MTASE"/>
    <property type="match status" value="1"/>
</dbReference>
<keyword evidence="2 7" id="KW-0489">Methyltransferase</keyword>
<gene>
    <name evidence="7" type="ORF">B0I27_10682</name>
</gene>
<dbReference type="RefSeq" id="WP_219905014.1">
    <property type="nucleotide sequence ID" value="NZ_PVTH01000006.1"/>
</dbReference>
<evidence type="ECO:0000256" key="1">
    <source>
        <dbReference type="ARBA" id="ARBA00012771"/>
    </source>
</evidence>
<evidence type="ECO:0000256" key="5">
    <source>
        <dbReference type="ARBA" id="ARBA00048391"/>
    </source>
</evidence>
<comment type="catalytic activity">
    <reaction evidence="5">
        <text>L-glutaminyl-[peptide chain release factor] + S-adenosyl-L-methionine = N(5)-methyl-L-glutaminyl-[peptide chain release factor] + S-adenosyl-L-homocysteine + H(+)</text>
        <dbReference type="Rhea" id="RHEA:42896"/>
        <dbReference type="Rhea" id="RHEA-COMP:10271"/>
        <dbReference type="Rhea" id="RHEA-COMP:10272"/>
        <dbReference type="ChEBI" id="CHEBI:15378"/>
        <dbReference type="ChEBI" id="CHEBI:30011"/>
        <dbReference type="ChEBI" id="CHEBI:57856"/>
        <dbReference type="ChEBI" id="CHEBI:59789"/>
        <dbReference type="ChEBI" id="CHEBI:61891"/>
        <dbReference type="EC" id="2.1.1.297"/>
    </reaction>
</comment>
<evidence type="ECO:0000313" key="8">
    <source>
        <dbReference type="Proteomes" id="UP000238034"/>
    </source>
</evidence>
<dbReference type="InterPro" id="IPR019874">
    <property type="entry name" value="RF_methyltr_PrmC"/>
</dbReference>
<evidence type="ECO:0000256" key="2">
    <source>
        <dbReference type="ARBA" id="ARBA00022603"/>
    </source>
</evidence>
<dbReference type="InterPro" id="IPR004556">
    <property type="entry name" value="HemK-like"/>
</dbReference>
<dbReference type="Gene3D" id="1.10.8.10">
    <property type="entry name" value="DNA helicase RuvA subunit, C-terminal domain"/>
    <property type="match status" value="1"/>
</dbReference>
<feature type="domain" description="Methyltransferase small" evidence="6">
    <location>
        <begin position="119"/>
        <end position="204"/>
    </location>
</feature>
<reference evidence="7 8" key="1">
    <citation type="submission" date="2018-03" db="EMBL/GenBank/DDBJ databases">
        <title>Genomic Encyclopedia of Type Strains, Phase III (KMG-III): the genomes of soil and plant-associated and newly described type strains.</title>
        <authorList>
            <person name="Whitman W."/>
        </authorList>
    </citation>
    <scope>NUCLEOTIDE SEQUENCE [LARGE SCALE GENOMIC DNA]</scope>
    <source>
        <strain evidence="7 8">CGMCC 1.9313</strain>
    </source>
</reference>
<evidence type="ECO:0000256" key="4">
    <source>
        <dbReference type="ARBA" id="ARBA00022691"/>
    </source>
</evidence>
<dbReference type="PANTHER" id="PTHR18895">
    <property type="entry name" value="HEMK METHYLTRANSFERASE"/>
    <property type="match status" value="1"/>
</dbReference>
<dbReference type="InterPro" id="IPR029063">
    <property type="entry name" value="SAM-dependent_MTases_sf"/>
</dbReference>
<proteinExistence type="predicted"/>
<dbReference type="PANTHER" id="PTHR18895:SF74">
    <property type="entry name" value="MTRF1L RELEASE FACTOR GLUTAMINE METHYLTRANSFERASE"/>
    <property type="match status" value="1"/>
</dbReference>
<sequence length="288" mass="31743">MTIGEMEQRFVAELTGQYGEGEAVSLANLAIGDVCDLSYGRSFQNRSRDLSPEQELLLSEILDGLKKEVPLQYLMGVADFFGLKFKVAPGVLIPRPETEELVDWILKDVAKDWTKERPHLIVDIGTGSGCIPIALKKKLPEVEIISVDVSEDALGIASANVLLHEVDVKLIKGDVLAGLTNFAAGSVDIIVSNPPYITGSEMEGMHANVLNNEPELALFVPDEDPLLFYRVILELAQHCLVPGGSVYFEINSQMGNQMLALLDRYDFKGELRKDISGQDRMIKARRSL</sequence>
<dbReference type="InterPro" id="IPR050320">
    <property type="entry name" value="N5-glutamine_MTase"/>
</dbReference>
<dbReference type="EC" id="2.1.1.297" evidence="1"/>
<dbReference type="AlphaFoldDB" id="A0A2T0U343"/>
<keyword evidence="4" id="KW-0949">S-adenosyl-L-methionine</keyword>
<name>A0A2T0U343_9SPHI</name>
<dbReference type="NCBIfam" id="TIGR03534">
    <property type="entry name" value="RF_mod_PrmC"/>
    <property type="match status" value="1"/>
</dbReference>
<dbReference type="EMBL" id="PVTH01000006">
    <property type="protein sequence ID" value="PRY52323.1"/>
    <property type="molecule type" value="Genomic_DNA"/>
</dbReference>
<dbReference type="InterPro" id="IPR002052">
    <property type="entry name" value="DNA_methylase_N6_adenine_CS"/>
</dbReference>
<dbReference type="SUPFAM" id="SSF53335">
    <property type="entry name" value="S-adenosyl-L-methionine-dependent methyltransferases"/>
    <property type="match status" value="1"/>
</dbReference>
<comment type="caution">
    <text evidence="7">The sequence shown here is derived from an EMBL/GenBank/DDBJ whole genome shotgun (WGS) entry which is preliminary data.</text>
</comment>
<dbReference type="CDD" id="cd02440">
    <property type="entry name" value="AdoMet_MTases"/>
    <property type="match status" value="1"/>
</dbReference>
<dbReference type="GO" id="GO:0032259">
    <property type="term" value="P:methylation"/>
    <property type="evidence" value="ECO:0007669"/>
    <property type="project" value="UniProtKB-KW"/>
</dbReference>
<accession>A0A2T0U343</accession>
<dbReference type="Pfam" id="PF05175">
    <property type="entry name" value="MTS"/>
    <property type="match status" value="1"/>
</dbReference>
<dbReference type="GO" id="GO:0003676">
    <property type="term" value="F:nucleic acid binding"/>
    <property type="evidence" value="ECO:0007669"/>
    <property type="project" value="InterPro"/>
</dbReference>
<dbReference type="GO" id="GO:0102559">
    <property type="term" value="F:peptide chain release factor N(5)-glutamine methyltransferase activity"/>
    <property type="evidence" value="ECO:0007669"/>
    <property type="project" value="UniProtKB-EC"/>
</dbReference>
<keyword evidence="3 7" id="KW-0808">Transferase</keyword>
<evidence type="ECO:0000259" key="6">
    <source>
        <dbReference type="Pfam" id="PF05175"/>
    </source>
</evidence>
<dbReference type="Gene3D" id="3.40.50.150">
    <property type="entry name" value="Vaccinia Virus protein VP39"/>
    <property type="match status" value="1"/>
</dbReference>
<organism evidence="7 8">
    <name type="scientific">Arcticibacter pallidicorallinus</name>
    <dbReference type="NCBI Taxonomy" id="1259464"/>
    <lineage>
        <taxon>Bacteria</taxon>
        <taxon>Pseudomonadati</taxon>
        <taxon>Bacteroidota</taxon>
        <taxon>Sphingobacteriia</taxon>
        <taxon>Sphingobacteriales</taxon>
        <taxon>Sphingobacteriaceae</taxon>
        <taxon>Arcticibacter</taxon>
    </lineage>
</organism>